<dbReference type="GO" id="GO:0009306">
    <property type="term" value="P:protein secretion"/>
    <property type="evidence" value="ECO:0007669"/>
    <property type="project" value="Ensembl"/>
</dbReference>
<evidence type="ECO:0000256" key="8">
    <source>
        <dbReference type="ARBA" id="ARBA00022692"/>
    </source>
</evidence>
<evidence type="ECO:0000313" key="16">
    <source>
        <dbReference type="Proteomes" id="UP000005225"/>
    </source>
</evidence>
<feature type="domain" description="Gasdermin PUB" evidence="14">
    <location>
        <begin position="290"/>
        <end position="459"/>
    </location>
</feature>
<dbReference type="Ensembl" id="ENSOGAT00000014916.2">
    <property type="protein sequence ID" value="ENSOGAP00000013356.2"/>
    <property type="gene ID" value="ENSOGAG00000014912.2"/>
</dbReference>
<dbReference type="GO" id="GO:0050729">
    <property type="term" value="P:positive regulation of inflammatory response"/>
    <property type="evidence" value="ECO:0007669"/>
    <property type="project" value="Ensembl"/>
</dbReference>
<evidence type="ECO:0000256" key="9">
    <source>
        <dbReference type="ARBA" id="ARBA00023136"/>
    </source>
</evidence>
<organism evidence="15 16">
    <name type="scientific">Otolemur garnettii</name>
    <name type="common">Small-eared galago</name>
    <name type="synonym">Garnett's greater bushbaby</name>
    <dbReference type="NCBI Taxonomy" id="30611"/>
    <lineage>
        <taxon>Eukaryota</taxon>
        <taxon>Metazoa</taxon>
        <taxon>Chordata</taxon>
        <taxon>Craniata</taxon>
        <taxon>Vertebrata</taxon>
        <taxon>Euteleostomi</taxon>
        <taxon>Mammalia</taxon>
        <taxon>Eutheria</taxon>
        <taxon>Euarchontoglires</taxon>
        <taxon>Primates</taxon>
        <taxon>Strepsirrhini</taxon>
        <taxon>Lorisiformes</taxon>
        <taxon>Galagidae</taxon>
        <taxon>Otolemur</taxon>
    </lineage>
</organism>
<dbReference type="GO" id="GO:0032731">
    <property type="term" value="P:positive regulation of interleukin-1 beta production"/>
    <property type="evidence" value="ECO:0007669"/>
    <property type="project" value="Ensembl"/>
</dbReference>
<dbReference type="InterPro" id="IPR040460">
    <property type="entry name" value="Gasdermin_pore"/>
</dbReference>
<protein>
    <submittedName>
        <fullName evidence="15">Gasdermin D</fullName>
    </submittedName>
</protein>
<dbReference type="GO" id="GO:0070498">
    <property type="term" value="P:interleukin-1-mediated signaling pathway"/>
    <property type="evidence" value="ECO:0007669"/>
    <property type="project" value="Ensembl"/>
</dbReference>
<dbReference type="GO" id="GO:0051604">
    <property type="term" value="P:protein maturation"/>
    <property type="evidence" value="ECO:0007669"/>
    <property type="project" value="Ensembl"/>
</dbReference>
<keyword evidence="9" id="KW-0472">Membrane</keyword>
<dbReference type="GO" id="GO:0072559">
    <property type="term" value="C:NLRP3 inflammasome complex"/>
    <property type="evidence" value="ECO:0007669"/>
    <property type="project" value="Ensembl"/>
</dbReference>
<reference evidence="15" key="2">
    <citation type="submission" date="2025-08" db="UniProtKB">
        <authorList>
            <consortium name="Ensembl"/>
        </authorList>
    </citation>
    <scope>IDENTIFICATION</scope>
</reference>
<dbReference type="PANTHER" id="PTHR16399:SF15">
    <property type="entry name" value="GASDERMIN-D"/>
    <property type="match status" value="1"/>
</dbReference>
<reference evidence="15" key="3">
    <citation type="submission" date="2025-09" db="UniProtKB">
        <authorList>
            <consortium name="Ensembl"/>
        </authorList>
    </citation>
    <scope>IDENTIFICATION</scope>
</reference>
<dbReference type="STRING" id="30611.ENSOGAP00000013356"/>
<dbReference type="GO" id="GO:0001786">
    <property type="term" value="F:phosphatidylserine binding"/>
    <property type="evidence" value="ECO:0007669"/>
    <property type="project" value="Ensembl"/>
</dbReference>
<sequence>MVSAFEGMVRSVVRELDRSGELIPVDSLQSSTGFRPYGLVSRKPSSSWFWRPRYKCVNLSIKNILEPDAPEPGLECSGPFLFYDAMDGKLQGKVELATPGQGKISGGAAVSGSSSASMDVCTLRVDPNTWETMHQERRLRQPEHKILQQLRSRGDDVYVVTEVLQTQKEVEVTRTHKQEGSGQFALPMAMCVQGEGQGHLSRKKTVTIPSGTILAFRVAQLVIGSDWDIHLFPDKKRRTFQPPTTGPKPSGSADSGGQDIFGLLLKGSICGHRKFLTADGPSEEWEVTDNFQGLKAEVAARSVELEHMERELSRQLLGGLAGVLQNKPALQALEESLEQGLCCGQPKPLAGPESAVLECLVFPSGALVEELAIPIFYLLGALSVLSETQCMLLAKALDTEALPRHCELVGSLLERALWHEYSTMSLPPRLLGSNWHKGAPAWVLLEECGLVLQVDGPHVCWEPQAQGPTCALYASLVLLSRLSQESC</sequence>
<dbReference type="GO" id="GO:0001778">
    <property type="term" value="P:plasma membrane repair"/>
    <property type="evidence" value="ECO:0007669"/>
    <property type="project" value="Ensembl"/>
</dbReference>
<accession>H0XC69</accession>
<evidence type="ECO:0000256" key="2">
    <source>
        <dbReference type="ARBA" id="ARBA00004651"/>
    </source>
</evidence>
<keyword evidence="16" id="KW-1185">Reference proteome</keyword>
<dbReference type="InterPro" id="IPR007677">
    <property type="entry name" value="Gasdermin"/>
</dbReference>
<evidence type="ECO:0000256" key="1">
    <source>
        <dbReference type="ARBA" id="ARBA00004496"/>
    </source>
</evidence>
<dbReference type="HOGENOM" id="CLU_040752_1_0_1"/>
<keyword evidence="10" id="KW-0564">Palmitate</keyword>
<evidence type="ECO:0000256" key="5">
    <source>
        <dbReference type="ARBA" id="ARBA00022475"/>
    </source>
</evidence>
<proteinExistence type="inferred from homology"/>
<evidence type="ECO:0000313" key="15">
    <source>
        <dbReference type="Ensembl" id="ENSOGAP00000013356.2"/>
    </source>
</evidence>
<dbReference type="eggNOG" id="ENOG502S0IQ">
    <property type="taxonomic scope" value="Eukaryota"/>
</dbReference>
<dbReference type="GO" id="GO:0005654">
    <property type="term" value="C:nucleoplasm"/>
    <property type="evidence" value="ECO:0007669"/>
    <property type="project" value="Ensembl"/>
</dbReference>
<dbReference type="Pfam" id="PF04598">
    <property type="entry name" value="Gasdermin"/>
    <property type="match status" value="1"/>
</dbReference>
<evidence type="ECO:0000259" key="14">
    <source>
        <dbReference type="Pfam" id="PF17708"/>
    </source>
</evidence>
<keyword evidence="8" id="KW-0812">Transmembrane</keyword>
<evidence type="ECO:0000256" key="4">
    <source>
        <dbReference type="ARBA" id="ARBA00022452"/>
    </source>
</evidence>
<dbReference type="PANTHER" id="PTHR16399">
    <property type="entry name" value="GASDERMIN"/>
    <property type="match status" value="1"/>
</dbReference>
<evidence type="ECO:0000256" key="3">
    <source>
        <dbReference type="ARBA" id="ARBA00009279"/>
    </source>
</evidence>
<dbReference type="GO" id="GO:0141201">
    <property type="term" value="P:pyroptotic cell death"/>
    <property type="evidence" value="ECO:0007669"/>
    <property type="project" value="Ensembl"/>
</dbReference>
<keyword evidence="4" id="KW-1134">Transmembrane beta strand</keyword>
<dbReference type="Pfam" id="PF17708">
    <property type="entry name" value="Gasdermin_C"/>
    <property type="match status" value="1"/>
</dbReference>
<dbReference type="FunCoup" id="H0XC69">
    <property type="interactions" value="295"/>
</dbReference>
<keyword evidence="11" id="KW-0449">Lipoprotein</keyword>
<dbReference type="GO" id="GO:0046931">
    <property type="term" value="P:pore complex assembly"/>
    <property type="evidence" value="ECO:0007669"/>
    <property type="project" value="Ensembl"/>
</dbReference>
<dbReference type="OMA" id="WTLLEEC"/>
<keyword evidence="7" id="KW-1210">Necrosis</keyword>
<keyword evidence="5" id="KW-1003">Cell membrane</keyword>
<dbReference type="GO" id="GO:0070300">
    <property type="term" value="F:phosphatidic acid binding"/>
    <property type="evidence" value="ECO:0007669"/>
    <property type="project" value="Ensembl"/>
</dbReference>
<feature type="region of interest" description="Disordered" evidence="12">
    <location>
        <begin position="236"/>
        <end position="256"/>
    </location>
</feature>
<dbReference type="Proteomes" id="UP000005225">
    <property type="component" value="Unassembled WGS sequence"/>
</dbReference>
<name>H0XC69_OTOGA</name>
<evidence type="ECO:0000259" key="13">
    <source>
        <dbReference type="Pfam" id="PF04598"/>
    </source>
</evidence>
<keyword evidence="6" id="KW-0963">Cytoplasm</keyword>
<evidence type="ECO:0000256" key="7">
    <source>
        <dbReference type="ARBA" id="ARBA00022590"/>
    </source>
</evidence>
<dbReference type="GO" id="GO:0070273">
    <property type="term" value="F:phosphatidylinositol-4-phosphate binding"/>
    <property type="evidence" value="ECO:0007669"/>
    <property type="project" value="Ensembl"/>
</dbReference>
<evidence type="ECO:0000256" key="10">
    <source>
        <dbReference type="ARBA" id="ARBA00023139"/>
    </source>
</evidence>
<dbReference type="GeneTree" id="ENSGT00950000183140"/>
<dbReference type="GO" id="GO:0051260">
    <property type="term" value="P:protein homooligomerization"/>
    <property type="evidence" value="ECO:0007669"/>
    <property type="project" value="Ensembl"/>
</dbReference>
<dbReference type="GO" id="GO:0046513">
    <property type="term" value="P:ceramide biosynthetic process"/>
    <property type="evidence" value="ECO:0007669"/>
    <property type="project" value="Ensembl"/>
</dbReference>
<dbReference type="EMBL" id="AAQR03179356">
    <property type="status" value="NOT_ANNOTATED_CDS"/>
    <property type="molecule type" value="Genomic_DNA"/>
</dbReference>
<dbReference type="AlphaFoldDB" id="H0XC69"/>
<dbReference type="GO" id="GO:0050829">
    <property type="term" value="P:defense response to Gram-negative bacterium"/>
    <property type="evidence" value="ECO:0007669"/>
    <property type="project" value="Ensembl"/>
</dbReference>
<dbReference type="GO" id="GO:0044546">
    <property type="term" value="P:NLRP3 inflammasome complex assembly"/>
    <property type="evidence" value="ECO:0007669"/>
    <property type="project" value="Ensembl"/>
</dbReference>
<comment type="similarity">
    <text evidence="3">Belongs to the gasdermin family.</text>
</comment>
<reference evidence="16" key="1">
    <citation type="submission" date="2011-03" db="EMBL/GenBank/DDBJ databases">
        <title>Version 3 of the genome sequence of Otolemur garnettii (Bushbaby).</title>
        <authorList>
            <consortium name="The Broad Institute Genome Sequencing Platform"/>
            <person name="Di Palma F."/>
            <person name="Johnson J."/>
            <person name="Lander E.S."/>
            <person name="Lindblad-Toh K."/>
            <person name="Jaffe D.B."/>
            <person name="Gnerre S."/>
            <person name="MacCallum I."/>
            <person name="Przybylski D."/>
            <person name="Ribeiro F.J."/>
            <person name="Burton J.N."/>
            <person name="Walker B.J."/>
            <person name="Sharpe T."/>
            <person name="Hall G."/>
        </authorList>
    </citation>
    <scope>NUCLEOTIDE SEQUENCE [LARGE SCALE GENOMIC DNA]</scope>
</reference>
<dbReference type="InterPro" id="IPR041263">
    <property type="entry name" value="Gasdermin_PUB"/>
</dbReference>
<comment type="subcellular location">
    <subcellularLocation>
        <location evidence="2">Cell membrane</location>
        <topology evidence="2">Multi-pass membrane protein</topology>
    </subcellularLocation>
    <subcellularLocation>
        <location evidence="1">Cytoplasm</location>
    </subcellularLocation>
</comment>
<dbReference type="GO" id="GO:0005886">
    <property type="term" value="C:plasma membrane"/>
    <property type="evidence" value="ECO:0007669"/>
    <property type="project" value="UniProtKB-SubCell"/>
</dbReference>
<dbReference type="GO" id="GO:0022829">
    <property type="term" value="F:wide pore channel activity"/>
    <property type="evidence" value="ECO:0007669"/>
    <property type="project" value="Ensembl"/>
</dbReference>
<dbReference type="GO" id="GO:0005615">
    <property type="term" value="C:extracellular space"/>
    <property type="evidence" value="ECO:0007669"/>
    <property type="project" value="Ensembl"/>
</dbReference>
<evidence type="ECO:0000256" key="11">
    <source>
        <dbReference type="ARBA" id="ARBA00023288"/>
    </source>
</evidence>
<dbReference type="GO" id="GO:0035655">
    <property type="term" value="P:interleukin-18-mediated signaling pathway"/>
    <property type="evidence" value="ECO:0007669"/>
    <property type="project" value="Ensembl"/>
</dbReference>
<dbReference type="InParanoid" id="H0XC69"/>
<dbReference type="GO" id="GO:1901612">
    <property type="term" value="F:cardiolipin binding"/>
    <property type="evidence" value="ECO:0007669"/>
    <property type="project" value="Ensembl"/>
</dbReference>
<dbReference type="GO" id="GO:0005546">
    <property type="term" value="F:phosphatidylinositol-4,5-bisphosphate binding"/>
    <property type="evidence" value="ECO:0007669"/>
    <property type="project" value="Ensembl"/>
</dbReference>
<evidence type="ECO:0000256" key="12">
    <source>
        <dbReference type="SAM" id="MobiDB-lite"/>
    </source>
</evidence>
<evidence type="ECO:0000256" key="6">
    <source>
        <dbReference type="ARBA" id="ARBA00022490"/>
    </source>
</evidence>
<feature type="domain" description="Gasdermin pore forming" evidence="13">
    <location>
        <begin position="4"/>
        <end position="242"/>
    </location>
</feature>
<dbReference type="GO" id="GO:0031966">
    <property type="term" value="C:mitochondrial membrane"/>
    <property type="evidence" value="ECO:0007669"/>
    <property type="project" value="Ensembl"/>
</dbReference>
<dbReference type="GO" id="GO:0050830">
    <property type="term" value="P:defense response to Gram-positive bacterium"/>
    <property type="evidence" value="ECO:0007669"/>
    <property type="project" value="Ensembl"/>
</dbReference>